<reference evidence="2 3" key="1">
    <citation type="submission" date="2019-01" db="EMBL/GenBank/DDBJ databases">
        <authorList>
            <person name="Sayadi A."/>
        </authorList>
    </citation>
    <scope>NUCLEOTIDE SEQUENCE [LARGE SCALE GENOMIC DNA]</scope>
</reference>
<keyword evidence="1" id="KW-0472">Membrane</keyword>
<gene>
    <name evidence="2" type="ORF">CALMAC_LOCUS17993</name>
</gene>
<name>A0A653DJ51_CALMS</name>
<keyword evidence="3" id="KW-1185">Reference proteome</keyword>
<organism evidence="2 3">
    <name type="scientific">Callosobruchus maculatus</name>
    <name type="common">Southern cowpea weevil</name>
    <name type="synonym">Pulse bruchid</name>
    <dbReference type="NCBI Taxonomy" id="64391"/>
    <lineage>
        <taxon>Eukaryota</taxon>
        <taxon>Metazoa</taxon>
        <taxon>Ecdysozoa</taxon>
        <taxon>Arthropoda</taxon>
        <taxon>Hexapoda</taxon>
        <taxon>Insecta</taxon>
        <taxon>Pterygota</taxon>
        <taxon>Neoptera</taxon>
        <taxon>Endopterygota</taxon>
        <taxon>Coleoptera</taxon>
        <taxon>Polyphaga</taxon>
        <taxon>Cucujiformia</taxon>
        <taxon>Chrysomeloidea</taxon>
        <taxon>Chrysomelidae</taxon>
        <taxon>Bruchinae</taxon>
        <taxon>Bruchini</taxon>
        <taxon>Callosobruchus</taxon>
    </lineage>
</organism>
<dbReference type="AlphaFoldDB" id="A0A653DJ51"/>
<dbReference type="Proteomes" id="UP000410492">
    <property type="component" value="Unassembled WGS sequence"/>
</dbReference>
<feature type="transmembrane region" description="Helical" evidence="1">
    <location>
        <begin position="31"/>
        <end position="48"/>
    </location>
</feature>
<keyword evidence="1" id="KW-0812">Transmembrane</keyword>
<dbReference type="EMBL" id="CAACVG010012413">
    <property type="protein sequence ID" value="VEN60231.1"/>
    <property type="molecule type" value="Genomic_DNA"/>
</dbReference>
<evidence type="ECO:0000313" key="3">
    <source>
        <dbReference type="Proteomes" id="UP000410492"/>
    </source>
</evidence>
<evidence type="ECO:0000313" key="2">
    <source>
        <dbReference type="EMBL" id="VEN60231.1"/>
    </source>
</evidence>
<proteinExistence type="predicted"/>
<accession>A0A653DJ51</accession>
<evidence type="ECO:0000256" key="1">
    <source>
        <dbReference type="SAM" id="Phobius"/>
    </source>
</evidence>
<sequence length="59" mass="6426">IWSTISSGPPAARDFRATSFTHIKPIKTSRLLFLSLLVLKCLPVYVLLDSPTLSVPGTV</sequence>
<feature type="non-terminal residue" evidence="2">
    <location>
        <position position="1"/>
    </location>
</feature>
<keyword evidence="1" id="KW-1133">Transmembrane helix</keyword>
<protein>
    <submittedName>
        <fullName evidence="2">Uncharacterized protein</fullName>
    </submittedName>
</protein>